<dbReference type="Proteomes" id="UP000247569">
    <property type="component" value="Unassembled WGS sequence"/>
</dbReference>
<dbReference type="SUPFAM" id="SSF52151">
    <property type="entry name" value="FabD/lysophospholipase-like"/>
    <property type="match status" value="1"/>
</dbReference>
<keyword evidence="1" id="KW-0443">Lipid metabolism</keyword>
<dbReference type="AlphaFoldDB" id="A0A318K4W4"/>
<evidence type="ECO:0000259" key="2">
    <source>
        <dbReference type="Pfam" id="PF01734"/>
    </source>
</evidence>
<comment type="caution">
    <text evidence="3">The sequence shown here is derived from an EMBL/GenBank/DDBJ whole genome shotgun (WGS) entry which is preliminary data.</text>
</comment>
<dbReference type="Pfam" id="PF01734">
    <property type="entry name" value="Patatin"/>
    <property type="match status" value="1"/>
</dbReference>
<name>A0A318K4W4_9NOCA</name>
<gene>
    <name evidence="3" type="ORF">DFR70_104109</name>
</gene>
<dbReference type="InterPro" id="IPR016035">
    <property type="entry name" value="Acyl_Trfase/lysoPLipase"/>
</dbReference>
<keyword evidence="4" id="KW-1185">Reference proteome</keyword>
<accession>A0A318K4W4</accession>
<evidence type="ECO:0000256" key="1">
    <source>
        <dbReference type="ARBA" id="ARBA00023098"/>
    </source>
</evidence>
<proteinExistence type="predicted"/>
<dbReference type="InterPro" id="IPR002641">
    <property type="entry name" value="PNPLA_dom"/>
</dbReference>
<dbReference type="GO" id="GO:0006629">
    <property type="term" value="P:lipid metabolic process"/>
    <property type="evidence" value="ECO:0007669"/>
    <property type="project" value="UniProtKB-KW"/>
</dbReference>
<sequence>MVSGRAAVLGPGGVVGTAWSLGVAEGLRRNDIELGEADLLVGTSAGAIAAVGLTDGRDLNAYAEHPASGAAPIVDPAVTAAVFEVLRGAGADPASALRRVGKLASNARTSPEQVHVDRMRALVAARDWPHPNLLIPTVDVDSGEPKVWRGADGVPAYLAVAASTAMPGTAAPVTIGARRYMDGALRNGSNADLAEGSSALVLIEPLAHVFPRTTSSVSRIARIAPDVTTIDIFGPDLADRSNWPAAFAAGLRQGAAAASEVRSVWSR</sequence>
<organism evidence="3 4">
    <name type="scientific">Nocardia tenerifensis</name>
    <dbReference type="NCBI Taxonomy" id="228006"/>
    <lineage>
        <taxon>Bacteria</taxon>
        <taxon>Bacillati</taxon>
        <taxon>Actinomycetota</taxon>
        <taxon>Actinomycetes</taxon>
        <taxon>Mycobacteriales</taxon>
        <taxon>Nocardiaceae</taxon>
        <taxon>Nocardia</taxon>
    </lineage>
</organism>
<evidence type="ECO:0000313" key="4">
    <source>
        <dbReference type="Proteomes" id="UP000247569"/>
    </source>
</evidence>
<dbReference type="Gene3D" id="3.40.1090.10">
    <property type="entry name" value="Cytosolic phospholipase A2 catalytic domain"/>
    <property type="match status" value="1"/>
</dbReference>
<protein>
    <submittedName>
        <fullName evidence="3">NTE family protein</fullName>
    </submittedName>
</protein>
<evidence type="ECO:0000313" key="3">
    <source>
        <dbReference type="EMBL" id="PXX65048.1"/>
    </source>
</evidence>
<dbReference type="EMBL" id="QJKF01000004">
    <property type="protein sequence ID" value="PXX65048.1"/>
    <property type="molecule type" value="Genomic_DNA"/>
</dbReference>
<feature type="domain" description="PNPLA" evidence="2">
    <location>
        <begin position="12"/>
        <end position="194"/>
    </location>
</feature>
<reference evidence="3 4" key="1">
    <citation type="submission" date="2018-05" db="EMBL/GenBank/DDBJ databases">
        <title>Genomic Encyclopedia of Type Strains, Phase IV (KMG-IV): sequencing the most valuable type-strain genomes for metagenomic binning, comparative biology and taxonomic classification.</title>
        <authorList>
            <person name="Goeker M."/>
        </authorList>
    </citation>
    <scope>NUCLEOTIDE SEQUENCE [LARGE SCALE GENOMIC DNA]</scope>
    <source>
        <strain evidence="3 4">DSM 44704</strain>
    </source>
</reference>